<accession>A0A250X8D5</accession>
<evidence type="ECO:0000256" key="4">
    <source>
        <dbReference type="SAM" id="Phobius"/>
    </source>
</evidence>
<dbReference type="InterPro" id="IPR031968">
    <property type="entry name" value="VASt"/>
</dbReference>
<feature type="transmembrane region" description="Helical" evidence="4">
    <location>
        <begin position="859"/>
        <end position="879"/>
    </location>
</feature>
<dbReference type="Pfam" id="PF00168">
    <property type="entry name" value="C2"/>
    <property type="match status" value="1"/>
</dbReference>
<comment type="subcellular location">
    <subcellularLocation>
        <location evidence="1">Membrane</location>
    </subcellularLocation>
</comment>
<sequence>MSLSTIVTSFQSAIKMKTFKKQLNKVADRVANKMEGVGMDIGHGITNVTQKIRGELKPGSSIESPHQAPLITRVPSFAETVLPNDNLTKFVGDYKSVTSHPNQDTQNTTGRARDWWYRKEGCDYLIVNIRDAKQLSTSDFETHSATTCVKVRVGDPEAGKSAYLEGCTRVIHRTRDPFWGQTFFFPLAQFNPDTPFSASVLASSSSGIQGYSSSGSVYTTLGYLLENIKGSTAPYSRWYQLTKKKSSDRVRGEVCMVVAILPRYIYDVIQWSEDGHNLLDPQLLKALMAPFTLQVTVDELRQMMTTLSADDVTELLETLHLFVSIGRTSVTKKVTAKEVATTIEGAFRIVSFKIEEKISIPLDKAFDVSYSWATKKKNKEEVGDIKIYLRHGKEDVLKTQVPIWDVPVYREPAKVPDKDASAPSDGKESLAEAEGKKWVVGDIHNTGTTWQMGAFQNWLVGMGAKLPTGRGATSAVDSCSIQESDFTPALSHTSGSSTAAVLPPAASAPSPLSTTSTPTVQGSAPSAVQLNRSSTSSLESADNMPVLTGMAIARHFMRPPCGPEGFLYKRSMERYITDIYNTPELHVKLVLLNTKLADASSAKVTLDDEAEDEEEVDKEGGGDQVLVPISSPMALDVVVSDFAVGAKPKRVFEVLFKADSEFRAKMVQKEDLKNAVTGNFVSDPELAKARGIRGAKSRTVTYVRPLTIPIPMAPKQCDVTEVHSLLVNEAGGFVVECKVTTNAPKGDAFFVLIQWVGISDGASNTKVRISFKVEFIKSVGFLKGAIEGGAVSSTKTLMKGWESELQKALPVTSVSVSEPGLTASQSLQTVSSMAVAAEIPKKTWFSDLSGLSLDSLTQIVFLLILLITLIYLGLAMWFVSQSVSWLAEALAVRLVSGHSSDDKAASDAVARMATQKVLEYLTASPGVGVEKVEL</sequence>
<comment type="caution">
    <text evidence="7">The sequence shown here is derived from an EMBL/GenBank/DDBJ whole genome shotgun (WGS) entry which is preliminary data.</text>
</comment>
<protein>
    <submittedName>
        <fullName evidence="7">Uncharacterized protein</fullName>
    </submittedName>
</protein>
<dbReference type="Gene3D" id="2.60.40.150">
    <property type="entry name" value="C2 domain"/>
    <property type="match status" value="1"/>
</dbReference>
<gene>
    <name evidence="7" type="ORF">CEUSTIGMA_g6592.t1</name>
</gene>
<dbReference type="OrthoDB" id="547027at2759"/>
<feature type="region of interest" description="Disordered" evidence="3">
    <location>
        <begin position="487"/>
        <end position="541"/>
    </location>
</feature>
<dbReference type="GO" id="GO:0016020">
    <property type="term" value="C:membrane"/>
    <property type="evidence" value="ECO:0007669"/>
    <property type="project" value="UniProtKB-SubCell"/>
</dbReference>
<dbReference type="PROSITE" id="PS50004">
    <property type="entry name" value="C2"/>
    <property type="match status" value="1"/>
</dbReference>
<feature type="compositionally biased region" description="Low complexity" evidence="3">
    <location>
        <begin position="496"/>
        <end position="520"/>
    </location>
</feature>
<dbReference type="SUPFAM" id="SSF49562">
    <property type="entry name" value="C2 domain (Calcium/lipid-binding domain, CaLB)"/>
    <property type="match status" value="1"/>
</dbReference>
<evidence type="ECO:0000259" key="6">
    <source>
        <dbReference type="PROSITE" id="PS51778"/>
    </source>
</evidence>
<feature type="domain" description="VASt" evidence="6">
    <location>
        <begin position="634"/>
        <end position="813"/>
    </location>
</feature>
<dbReference type="Pfam" id="PF16016">
    <property type="entry name" value="VASt"/>
    <property type="match status" value="1"/>
</dbReference>
<keyword evidence="4" id="KW-1133">Transmembrane helix</keyword>
<dbReference type="PROSITE" id="PS51778">
    <property type="entry name" value="VAST"/>
    <property type="match status" value="1"/>
</dbReference>
<dbReference type="EMBL" id="BEGY01000039">
    <property type="protein sequence ID" value="GAX79152.1"/>
    <property type="molecule type" value="Genomic_DNA"/>
</dbReference>
<evidence type="ECO:0000256" key="3">
    <source>
        <dbReference type="SAM" id="MobiDB-lite"/>
    </source>
</evidence>
<dbReference type="PANTHER" id="PTHR46296:SF8">
    <property type="entry name" value="OS06G0297800 PROTEIN"/>
    <property type="match status" value="1"/>
</dbReference>
<evidence type="ECO:0000259" key="5">
    <source>
        <dbReference type="PROSITE" id="PS50004"/>
    </source>
</evidence>
<feature type="domain" description="C2" evidence="5">
    <location>
        <begin position="101"/>
        <end position="239"/>
    </location>
</feature>
<feature type="compositionally biased region" description="Polar residues" evidence="3">
    <location>
        <begin position="521"/>
        <end position="540"/>
    </location>
</feature>
<dbReference type="InterPro" id="IPR044511">
    <property type="entry name" value="At1g03370/At5g50170-like"/>
</dbReference>
<organism evidence="7 8">
    <name type="scientific">Chlamydomonas eustigma</name>
    <dbReference type="NCBI Taxonomy" id="1157962"/>
    <lineage>
        <taxon>Eukaryota</taxon>
        <taxon>Viridiplantae</taxon>
        <taxon>Chlorophyta</taxon>
        <taxon>core chlorophytes</taxon>
        <taxon>Chlorophyceae</taxon>
        <taxon>CS clade</taxon>
        <taxon>Chlamydomonadales</taxon>
        <taxon>Chlamydomonadaceae</taxon>
        <taxon>Chlamydomonas</taxon>
    </lineage>
</organism>
<dbReference type="CDD" id="cd00030">
    <property type="entry name" value="C2"/>
    <property type="match status" value="1"/>
</dbReference>
<dbReference type="STRING" id="1157962.A0A250X8D5"/>
<name>A0A250X8D5_9CHLO</name>
<keyword evidence="8" id="KW-1185">Reference proteome</keyword>
<evidence type="ECO:0000256" key="1">
    <source>
        <dbReference type="ARBA" id="ARBA00004370"/>
    </source>
</evidence>
<reference evidence="7 8" key="1">
    <citation type="submission" date="2017-08" db="EMBL/GenBank/DDBJ databases">
        <title>Acidophilic green algal genome provides insights into adaptation to an acidic environment.</title>
        <authorList>
            <person name="Hirooka S."/>
            <person name="Hirose Y."/>
            <person name="Kanesaki Y."/>
            <person name="Higuchi S."/>
            <person name="Fujiwara T."/>
            <person name="Onuma R."/>
            <person name="Era A."/>
            <person name="Ohbayashi R."/>
            <person name="Uzuka A."/>
            <person name="Nozaki H."/>
            <person name="Yoshikawa H."/>
            <person name="Miyagishima S.Y."/>
        </authorList>
    </citation>
    <scope>NUCLEOTIDE SEQUENCE [LARGE SCALE GENOMIC DNA]</scope>
    <source>
        <strain evidence="7 8">NIES-2499</strain>
    </source>
</reference>
<evidence type="ECO:0000313" key="7">
    <source>
        <dbReference type="EMBL" id="GAX79152.1"/>
    </source>
</evidence>
<evidence type="ECO:0000256" key="2">
    <source>
        <dbReference type="ARBA" id="ARBA00023136"/>
    </source>
</evidence>
<dbReference type="InterPro" id="IPR035892">
    <property type="entry name" value="C2_domain_sf"/>
</dbReference>
<dbReference type="PANTHER" id="PTHR46296">
    <property type="entry name" value="BNAA05G37250D PROTEIN"/>
    <property type="match status" value="1"/>
</dbReference>
<feature type="region of interest" description="Disordered" evidence="3">
    <location>
        <begin position="414"/>
        <end position="433"/>
    </location>
</feature>
<dbReference type="AlphaFoldDB" id="A0A250X8D5"/>
<evidence type="ECO:0000313" key="8">
    <source>
        <dbReference type="Proteomes" id="UP000232323"/>
    </source>
</evidence>
<proteinExistence type="predicted"/>
<dbReference type="InterPro" id="IPR000008">
    <property type="entry name" value="C2_dom"/>
</dbReference>
<keyword evidence="2 4" id="KW-0472">Membrane</keyword>
<keyword evidence="4" id="KW-0812">Transmembrane</keyword>
<dbReference type="Proteomes" id="UP000232323">
    <property type="component" value="Unassembled WGS sequence"/>
</dbReference>